<proteinExistence type="predicted"/>
<evidence type="ECO:0000313" key="1">
    <source>
        <dbReference type="EMBL" id="XCD05097.1"/>
    </source>
</evidence>
<accession>A0AAU8AYQ8</accession>
<protein>
    <submittedName>
        <fullName evidence="1">Uncharacterized protein</fullName>
    </submittedName>
</protein>
<organism evidence="1">
    <name type="scientific">Dulem virus 35</name>
    <dbReference type="NCBI Taxonomy" id="3145753"/>
    <lineage>
        <taxon>Viruses</taxon>
        <taxon>Duplodnaviria</taxon>
        <taxon>Heunggongvirae</taxon>
        <taxon>Uroviricota</taxon>
        <taxon>Caudoviricetes</taxon>
    </lineage>
</organism>
<reference evidence="1" key="1">
    <citation type="submission" date="2024-03" db="EMBL/GenBank/DDBJ databases">
        <title>Diverse circular DNA viruses in blood, oral, and fecal samples of captive lemurs.</title>
        <authorList>
            <person name="Paietta E.N."/>
            <person name="Kraberger S."/>
            <person name="Lund M.C."/>
            <person name="Custer J.M."/>
            <person name="Vargas K.M."/>
            <person name="Ehmke E.E."/>
            <person name="Yoder A.D."/>
            <person name="Varsani A."/>
        </authorList>
    </citation>
    <scope>NUCLEOTIDE SEQUENCE</scope>
    <source>
        <strain evidence="1">Duke_24FS_4</strain>
    </source>
</reference>
<sequence>MASVCIKNKPHQCLTADRARNQLTILISCRNILP</sequence>
<name>A0AAU8AYQ8_9CAUD</name>
<dbReference type="EMBL" id="PP511522">
    <property type="protein sequence ID" value="XCD05097.1"/>
    <property type="molecule type" value="Genomic_DNA"/>
</dbReference>